<evidence type="ECO:0000313" key="3">
    <source>
        <dbReference type="Proteomes" id="UP000253517"/>
    </source>
</evidence>
<dbReference type="CDD" id="cd02440">
    <property type="entry name" value="AdoMet_MTases"/>
    <property type="match status" value="1"/>
</dbReference>
<dbReference type="GO" id="GO:0008168">
    <property type="term" value="F:methyltransferase activity"/>
    <property type="evidence" value="ECO:0007669"/>
    <property type="project" value="UniProtKB-KW"/>
</dbReference>
<dbReference type="InterPro" id="IPR029063">
    <property type="entry name" value="SAM-dependent_MTases_sf"/>
</dbReference>
<keyword evidence="3" id="KW-1185">Reference proteome</keyword>
<evidence type="ECO:0000256" key="1">
    <source>
        <dbReference type="SAM" id="Phobius"/>
    </source>
</evidence>
<dbReference type="Gene3D" id="3.40.50.150">
    <property type="entry name" value="Vaccinia Virus protein VP39"/>
    <property type="match status" value="1"/>
</dbReference>
<organism evidence="2 3">
    <name type="scientific">Schleiferia thermophila</name>
    <dbReference type="NCBI Taxonomy" id="884107"/>
    <lineage>
        <taxon>Bacteria</taxon>
        <taxon>Pseudomonadati</taxon>
        <taxon>Bacteroidota</taxon>
        <taxon>Flavobacteriia</taxon>
        <taxon>Flavobacteriales</taxon>
        <taxon>Schleiferiaceae</taxon>
        <taxon>Schleiferia</taxon>
    </lineage>
</organism>
<dbReference type="Proteomes" id="UP000253517">
    <property type="component" value="Unassembled WGS sequence"/>
</dbReference>
<keyword evidence="1" id="KW-0812">Transmembrane</keyword>
<dbReference type="EMBL" id="QPJS01000003">
    <property type="protein sequence ID" value="RCX03304.1"/>
    <property type="molecule type" value="Genomic_DNA"/>
</dbReference>
<comment type="caution">
    <text evidence="2">The sequence shown here is derived from an EMBL/GenBank/DDBJ whole genome shotgun (WGS) entry which is preliminary data.</text>
</comment>
<dbReference type="SUPFAM" id="SSF53335">
    <property type="entry name" value="S-adenosyl-L-methionine-dependent methyltransferases"/>
    <property type="match status" value="1"/>
</dbReference>
<keyword evidence="2" id="KW-0489">Methyltransferase</keyword>
<feature type="transmembrane region" description="Helical" evidence="1">
    <location>
        <begin position="254"/>
        <end position="274"/>
    </location>
</feature>
<feature type="transmembrane region" description="Helical" evidence="1">
    <location>
        <begin position="31"/>
        <end position="50"/>
    </location>
</feature>
<proteinExistence type="predicted"/>
<keyword evidence="1" id="KW-0472">Membrane</keyword>
<protein>
    <submittedName>
        <fullName evidence="2">Methyltransferase family protein</fullName>
    </submittedName>
</protein>
<keyword evidence="2" id="KW-0808">Transferase</keyword>
<reference evidence="2 3" key="1">
    <citation type="submission" date="2018-07" db="EMBL/GenBank/DDBJ databases">
        <title>Genomic Encyclopedia of Type Strains, Phase IV (KMG-IV): sequencing the most valuable type-strain genomes for metagenomic binning, comparative biology and taxonomic classification.</title>
        <authorList>
            <person name="Goeker M."/>
        </authorList>
    </citation>
    <scope>NUCLEOTIDE SEQUENCE [LARGE SCALE GENOMIC DNA]</scope>
    <source>
        <strain evidence="2 3">DSM 21410</strain>
    </source>
</reference>
<sequence length="291" mass="34691">MDFLKWFGRFLITSKTIRYNLVVPSHHYPDILLRVPWLMIPYFVFCYLYYPRNIFFAYHLYKVIKNKSPLAVLEVGFGEGIHLIPFAVLFPKVKFFGFDIREDNAIFLRNFSSYFNLKNIVILTHNEFNMKGSQTFDIIYMVGVLQYVENDAEFLKFLKEKLTDKGNFMLYQPVHYVRYFKMLDNMVEKYEHYEKEVNLLRKYHLKDLVEVLKNTGFKRLKVYRYIFKYSSIAQEVFRFFYIPVIKSTNLLEKIIGLAGIILFSPLIIVVSHLGNCLETKTNNAVLIVFDN</sequence>
<keyword evidence="1" id="KW-1133">Transmembrane helix</keyword>
<evidence type="ECO:0000313" key="2">
    <source>
        <dbReference type="EMBL" id="RCX03304.1"/>
    </source>
</evidence>
<dbReference type="AlphaFoldDB" id="A0A369A798"/>
<name>A0A369A798_9FLAO</name>
<dbReference type="Pfam" id="PF13489">
    <property type="entry name" value="Methyltransf_23"/>
    <property type="match status" value="1"/>
</dbReference>
<gene>
    <name evidence="2" type="ORF">DES35_103189</name>
</gene>
<accession>A0A369A798</accession>
<dbReference type="GO" id="GO:0032259">
    <property type="term" value="P:methylation"/>
    <property type="evidence" value="ECO:0007669"/>
    <property type="project" value="UniProtKB-KW"/>
</dbReference>
<dbReference type="RefSeq" id="WP_037358801.1">
    <property type="nucleotide sequence ID" value="NZ_BHZF01000003.1"/>
</dbReference>